<dbReference type="EMBL" id="RKMH01000010">
    <property type="protein sequence ID" value="RPA59060.1"/>
    <property type="molecule type" value="Genomic_DNA"/>
</dbReference>
<dbReference type="Gene3D" id="3.40.50.150">
    <property type="entry name" value="Vaccinia Virus protein VP39"/>
    <property type="match status" value="1"/>
</dbReference>
<dbReference type="Proteomes" id="UP000267536">
    <property type="component" value="Unassembled WGS sequence"/>
</dbReference>
<dbReference type="AlphaFoldDB" id="A0A3N4GK75"/>
<dbReference type="GO" id="GO:0032259">
    <property type="term" value="P:methylation"/>
    <property type="evidence" value="ECO:0007669"/>
    <property type="project" value="UniProtKB-KW"/>
</dbReference>
<protein>
    <submittedName>
        <fullName evidence="1">Methyltransferase domain-containing protein</fullName>
    </submittedName>
</protein>
<keyword evidence="1" id="KW-0489">Methyltransferase</keyword>
<dbReference type="SUPFAM" id="SSF53335">
    <property type="entry name" value="S-adenosyl-L-methionine-dependent methyltransferases"/>
    <property type="match status" value="1"/>
</dbReference>
<dbReference type="RefSeq" id="WP_123931324.1">
    <property type="nucleotide sequence ID" value="NZ_JBPSDP010000010.1"/>
</dbReference>
<accession>A0A3N4GK75</accession>
<dbReference type="CDD" id="cd02440">
    <property type="entry name" value="AdoMet_MTases"/>
    <property type="match status" value="1"/>
</dbReference>
<organism evidence="1 2">
    <name type="scientific">Gordonia oryzae</name>
    <dbReference type="NCBI Taxonomy" id="2487349"/>
    <lineage>
        <taxon>Bacteria</taxon>
        <taxon>Bacillati</taxon>
        <taxon>Actinomycetota</taxon>
        <taxon>Actinomycetes</taxon>
        <taxon>Mycobacteriales</taxon>
        <taxon>Gordoniaceae</taxon>
        <taxon>Gordonia</taxon>
    </lineage>
</organism>
<dbReference type="Gene3D" id="1.10.150.290">
    <property type="entry name" value="S-adenosyl-L-methionine-dependent methyltransferases"/>
    <property type="match status" value="1"/>
</dbReference>
<dbReference type="InterPro" id="IPR029063">
    <property type="entry name" value="SAM-dependent_MTases_sf"/>
</dbReference>
<gene>
    <name evidence="1" type="ORF">EF294_14690</name>
</gene>
<dbReference type="GO" id="GO:0030798">
    <property type="term" value="F:trans-aconitate 2-methyltransferase activity"/>
    <property type="evidence" value="ECO:0007669"/>
    <property type="project" value="InterPro"/>
</dbReference>
<proteinExistence type="predicted"/>
<dbReference type="Pfam" id="PF13489">
    <property type="entry name" value="Methyltransf_23"/>
    <property type="match status" value="1"/>
</dbReference>
<dbReference type="OrthoDB" id="9795085at2"/>
<dbReference type="PANTHER" id="PTHR43861:SF1">
    <property type="entry name" value="TRANS-ACONITATE 2-METHYLTRANSFERASE"/>
    <property type="match status" value="1"/>
</dbReference>
<reference evidence="1 2" key="1">
    <citation type="submission" date="2018-11" db="EMBL/GenBank/DDBJ databases">
        <title>Draft genome sequence of Gordonia sp. RS15-1S isolated from rice stems.</title>
        <authorList>
            <person name="Muangham S."/>
        </authorList>
    </citation>
    <scope>NUCLEOTIDE SEQUENCE [LARGE SCALE GENOMIC DNA]</scope>
    <source>
        <strain evidence="1 2">RS15-1S</strain>
    </source>
</reference>
<dbReference type="PANTHER" id="PTHR43861">
    <property type="entry name" value="TRANS-ACONITATE 2-METHYLTRANSFERASE-RELATED"/>
    <property type="match status" value="1"/>
</dbReference>
<evidence type="ECO:0000313" key="1">
    <source>
        <dbReference type="EMBL" id="RPA59060.1"/>
    </source>
</evidence>
<keyword evidence="2" id="KW-1185">Reference proteome</keyword>
<evidence type="ECO:0000313" key="2">
    <source>
        <dbReference type="Proteomes" id="UP000267536"/>
    </source>
</evidence>
<name>A0A3N4GK75_9ACTN</name>
<keyword evidence="1" id="KW-0808">Transferase</keyword>
<dbReference type="InterPro" id="IPR023149">
    <property type="entry name" value="Trans_acon_MeTrfase_C"/>
</dbReference>
<comment type="caution">
    <text evidence="1">The sequence shown here is derived from an EMBL/GenBank/DDBJ whole genome shotgun (WGS) entry which is preliminary data.</text>
</comment>
<sequence>MPVWDPTRYLQFSDARSRPFLDLIARVPIEPARIIDLGCGPGHLTRHLRARWPDAHILGIDSSAEMIDEALRSNSDPDANYDVHDVTTWKPYEPVDLIVSNAMFQWVPDQFSVIGDLLDHLTPGGAFAVQVPNNASSATHTLLDELSREEPYAEHLHDVRRLPTTGPQEYLEFFADRGYSVDAWETTYLHVLDGEDPVFEWISGTGARPFLQGLPDDLVDGFSDEYKARLRAAFPSRPWGTPLPFRRTFAVATPQPHI</sequence>